<dbReference type="SUPFAM" id="SSF53098">
    <property type="entry name" value="Ribonuclease H-like"/>
    <property type="match status" value="1"/>
</dbReference>
<dbReference type="Pfam" id="PF13456">
    <property type="entry name" value="RVT_3"/>
    <property type="match status" value="1"/>
</dbReference>
<dbReference type="GO" id="GO:0005737">
    <property type="term" value="C:cytoplasm"/>
    <property type="evidence" value="ECO:0007669"/>
    <property type="project" value="TreeGrafter"/>
</dbReference>
<dbReference type="InterPro" id="IPR036397">
    <property type="entry name" value="RNaseH_sf"/>
</dbReference>
<dbReference type="Proteomes" id="UP000515570">
    <property type="component" value="Chromosome"/>
</dbReference>
<dbReference type="NCBIfam" id="NF005567">
    <property type="entry name" value="PRK07238.1"/>
    <property type="match status" value="1"/>
</dbReference>
<dbReference type="GO" id="GO:0004523">
    <property type="term" value="F:RNA-DNA hybrid ribonuclease activity"/>
    <property type="evidence" value="ECO:0007669"/>
    <property type="project" value="InterPro"/>
</dbReference>
<accession>A0A7G5FEA7</accession>
<dbReference type="RefSeq" id="WP_182385755.1">
    <property type="nucleotide sequence ID" value="NZ_CP059833.1"/>
</dbReference>
<dbReference type="InterPro" id="IPR012337">
    <property type="entry name" value="RNaseH-like_sf"/>
</dbReference>
<dbReference type="PANTHER" id="PTHR48100:SF1">
    <property type="entry name" value="HISTIDINE PHOSPHATASE FAMILY PROTEIN-RELATED"/>
    <property type="match status" value="1"/>
</dbReference>
<dbReference type="SUPFAM" id="SSF53254">
    <property type="entry name" value="Phosphoglycerate mutase-like"/>
    <property type="match status" value="1"/>
</dbReference>
<dbReference type="PIRSF" id="PIRSF036922">
    <property type="entry name" value="RNaseH_PGAM"/>
    <property type="match status" value="1"/>
</dbReference>
<dbReference type="Pfam" id="PF00300">
    <property type="entry name" value="His_Phos_1"/>
    <property type="match status" value="1"/>
</dbReference>
<evidence type="ECO:0000256" key="2">
    <source>
        <dbReference type="PIRSR" id="PIRSR613078-1"/>
    </source>
</evidence>
<evidence type="ECO:0000259" key="4">
    <source>
        <dbReference type="PROSITE" id="PS50879"/>
    </source>
</evidence>
<proteinExistence type="predicted"/>
<feature type="active site" description="Proton donor/acceptor; for phosphatase activity" evidence="1">
    <location>
        <position position="248"/>
    </location>
</feature>
<keyword evidence="6" id="KW-1185">Reference proteome</keyword>
<sequence length="362" mass="39077">MKLIIEADGGSRGNPGVAGSGTVVYSDSREVLREIAYVVGKASNNVAEYHGLLRGLEAAAKLGATDVDVYMDSKLVVEQMSGRWKIKHPDMKELALQAQQLARGFDQVTYTWIPREKNKKADTLSNVAMDACAEGNPVGVLDAEKPAEKPVEKPAEKNWHGASMRPTRFILIRHGQTEMSVAKQYSGSSNPPLTQTGVEQVEKVAQRLANRGGIDAIVCSPLTRARQSADIIAAQLGLPVREIDALRELDFGTWEGRTFAEVMEADPEAHAAFLSDTKASPPEGESVQAVARRVKKAIDALAEEYGEANIVLVSHVTPIKCVLKQALDVPASVVNKIHLDLASMSIAEFYADGPSIVRLVNG</sequence>
<evidence type="ECO:0000256" key="3">
    <source>
        <dbReference type="PIRSR" id="PIRSR613078-2"/>
    </source>
</evidence>
<evidence type="ECO:0000313" key="5">
    <source>
        <dbReference type="EMBL" id="QMV84948.1"/>
    </source>
</evidence>
<name>A0A7G5FEA7_9CORY</name>
<evidence type="ECO:0000256" key="1">
    <source>
        <dbReference type="PIRSR" id="PIRSR036922-1"/>
    </source>
</evidence>
<protein>
    <submittedName>
        <fullName evidence="5">Bifunctional RNase H/acid phosphatase</fullName>
    </submittedName>
</protein>
<dbReference type="GO" id="GO:0003676">
    <property type="term" value="F:nucleic acid binding"/>
    <property type="evidence" value="ECO:0007669"/>
    <property type="project" value="InterPro"/>
</dbReference>
<dbReference type="InterPro" id="IPR029033">
    <property type="entry name" value="His_PPase_superfam"/>
</dbReference>
<feature type="active site" description="Proton donor/acceptor" evidence="2">
    <location>
        <position position="248"/>
    </location>
</feature>
<feature type="active site" description="Tele-phosphohistidine intermediate" evidence="1">
    <location>
        <position position="174"/>
    </location>
</feature>
<gene>
    <name evidence="5" type="ORF">HW450_11535</name>
</gene>
<organism evidence="5 6">
    <name type="scientific">Corynebacterium hindlerae</name>
    <dbReference type="NCBI Taxonomy" id="699041"/>
    <lineage>
        <taxon>Bacteria</taxon>
        <taxon>Bacillati</taxon>
        <taxon>Actinomycetota</taxon>
        <taxon>Actinomycetes</taxon>
        <taxon>Mycobacteriales</taxon>
        <taxon>Corynebacteriaceae</taxon>
        <taxon>Corynebacterium</taxon>
    </lineage>
</organism>
<dbReference type="CDD" id="cd07067">
    <property type="entry name" value="HP_PGM_like"/>
    <property type="match status" value="1"/>
</dbReference>
<dbReference type="CDD" id="cd09279">
    <property type="entry name" value="RNase_HI_like"/>
    <property type="match status" value="1"/>
</dbReference>
<feature type="domain" description="RNase H type-1" evidence="4">
    <location>
        <begin position="1"/>
        <end position="138"/>
    </location>
</feature>
<dbReference type="InterPro" id="IPR013078">
    <property type="entry name" value="His_Pase_superF_clade-1"/>
</dbReference>
<dbReference type="InterPro" id="IPR050275">
    <property type="entry name" value="PGM_Phosphatase"/>
</dbReference>
<dbReference type="PROSITE" id="PS50879">
    <property type="entry name" value="RNASE_H_1"/>
    <property type="match status" value="1"/>
</dbReference>
<dbReference type="GO" id="GO:0016791">
    <property type="term" value="F:phosphatase activity"/>
    <property type="evidence" value="ECO:0007669"/>
    <property type="project" value="TreeGrafter"/>
</dbReference>
<reference evidence="5 6" key="1">
    <citation type="submission" date="2020-07" db="EMBL/GenBank/DDBJ databases">
        <title>non toxigenic Corynebacterium sp. nov from a clinical source.</title>
        <authorList>
            <person name="Bernier A.-M."/>
            <person name="Bernard K."/>
        </authorList>
    </citation>
    <scope>NUCLEOTIDE SEQUENCE [LARGE SCALE GENOMIC DNA]</scope>
    <source>
        <strain evidence="6">NML 93-0612</strain>
    </source>
</reference>
<dbReference type="InterPro" id="IPR002156">
    <property type="entry name" value="RNaseH_domain"/>
</dbReference>
<dbReference type="EMBL" id="CP059833">
    <property type="protein sequence ID" value="QMV84948.1"/>
    <property type="molecule type" value="Genomic_DNA"/>
</dbReference>
<evidence type="ECO:0000313" key="6">
    <source>
        <dbReference type="Proteomes" id="UP000515570"/>
    </source>
</evidence>
<feature type="binding site" evidence="3">
    <location>
        <position position="224"/>
    </location>
    <ligand>
        <name>substrate</name>
    </ligand>
</feature>
<dbReference type="Gene3D" id="3.40.50.1240">
    <property type="entry name" value="Phosphoglycerate mutase-like"/>
    <property type="match status" value="1"/>
</dbReference>
<dbReference type="Gene3D" id="3.30.420.10">
    <property type="entry name" value="Ribonuclease H-like superfamily/Ribonuclease H"/>
    <property type="match status" value="1"/>
</dbReference>
<dbReference type="PANTHER" id="PTHR48100">
    <property type="entry name" value="BROAD-SPECIFICITY PHOSPHATASE YOR283W-RELATED"/>
    <property type="match status" value="1"/>
</dbReference>
<dbReference type="AlphaFoldDB" id="A0A7G5FEA7"/>
<dbReference type="SMART" id="SM00855">
    <property type="entry name" value="PGAM"/>
    <property type="match status" value="1"/>
</dbReference>
<dbReference type="InterPro" id="IPR014636">
    <property type="entry name" value="RNaseH/PGlycerate_mutase"/>
</dbReference>